<proteinExistence type="predicted"/>
<dbReference type="AlphaFoldDB" id="A0A4S4L9K8"/>
<gene>
    <name evidence="2" type="ORF">EW146_g9645</name>
</gene>
<dbReference type="Pfam" id="PF07727">
    <property type="entry name" value="RVT_2"/>
    <property type="match status" value="1"/>
</dbReference>
<dbReference type="Proteomes" id="UP000310158">
    <property type="component" value="Unassembled WGS sequence"/>
</dbReference>
<dbReference type="InterPro" id="IPR013103">
    <property type="entry name" value="RVT_2"/>
</dbReference>
<name>A0A4S4L9K8_9AGAM</name>
<dbReference type="EMBL" id="SGPL01000891">
    <property type="protein sequence ID" value="THH06320.1"/>
    <property type="molecule type" value="Genomic_DNA"/>
</dbReference>
<organism evidence="2 3">
    <name type="scientific">Bondarzewia mesenterica</name>
    <dbReference type="NCBI Taxonomy" id="1095465"/>
    <lineage>
        <taxon>Eukaryota</taxon>
        <taxon>Fungi</taxon>
        <taxon>Dikarya</taxon>
        <taxon>Basidiomycota</taxon>
        <taxon>Agaricomycotina</taxon>
        <taxon>Agaricomycetes</taxon>
        <taxon>Russulales</taxon>
        <taxon>Bondarzewiaceae</taxon>
        <taxon>Bondarzewia</taxon>
    </lineage>
</organism>
<sequence length="97" mass="10997">LAAAELNDEPRNWAAAQTSSDADKWCTVYLDELASIFAKGFTQIPGQDFMDTFSPITRLESQCLLLHLAVHFGWPIEQLDIKTAFLYGDLTEDLWME</sequence>
<feature type="non-terminal residue" evidence="2">
    <location>
        <position position="1"/>
    </location>
</feature>
<accession>A0A4S4L9K8</accession>
<feature type="domain" description="Reverse transcriptase Ty1/copia-type" evidence="1">
    <location>
        <begin position="34"/>
        <end position="96"/>
    </location>
</feature>
<dbReference type="OrthoDB" id="3270333at2759"/>
<comment type="caution">
    <text evidence="2">The sequence shown here is derived from an EMBL/GenBank/DDBJ whole genome shotgun (WGS) entry which is preliminary data.</text>
</comment>
<protein>
    <recommendedName>
        <fullName evidence="1">Reverse transcriptase Ty1/copia-type domain-containing protein</fullName>
    </recommendedName>
</protein>
<evidence type="ECO:0000259" key="1">
    <source>
        <dbReference type="Pfam" id="PF07727"/>
    </source>
</evidence>
<reference evidence="2 3" key="1">
    <citation type="submission" date="2019-02" db="EMBL/GenBank/DDBJ databases">
        <title>Genome sequencing of the rare red list fungi Bondarzewia mesenterica.</title>
        <authorList>
            <person name="Buettner E."/>
            <person name="Kellner H."/>
        </authorList>
    </citation>
    <scope>NUCLEOTIDE SEQUENCE [LARGE SCALE GENOMIC DNA]</scope>
    <source>
        <strain evidence="2 3">DSM 108281</strain>
    </source>
</reference>
<keyword evidence="3" id="KW-1185">Reference proteome</keyword>
<evidence type="ECO:0000313" key="3">
    <source>
        <dbReference type="Proteomes" id="UP000310158"/>
    </source>
</evidence>
<evidence type="ECO:0000313" key="2">
    <source>
        <dbReference type="EMBL" id="THH06320.1"/>
    </source>
</evidence>